<dbReference type="Gene3D" id="3.40.50.300">
    <property type="entry name" value="P-loop containing nucleotide triphosphate hydrolases"/>
    <property type="match status" value="1"/>
</dbReference>
<keyword evidence="4 6" id="KW-0067">ATP-binding</keyword>
<dbReference type="PANTHER" id="PTHR42734:SF6">
    <property type="entry name" value="MOLYBDATE IMPORT ATP-BINDING PROTEIN MOLC"/>
    <property type="match status" value="1"/>
</dbReference>
<keyword evidence="3" id="KW-0547">Nucleotide-binding</keyword>
<dbReference type="Pfam" id="PF00005">
    <property type="entry name" value="ABC_tran"/>
    <property type="match status" value="1"/>
</dbReference>
<dbReference type="InterPro" id="IPR003439">
    <property type="entry name" value="ABC_transporter-like_ATP-bd"/>
</dbReference>
<name>A0A0E9M427_9BACT</name>
<comment type="caution">
    <text evidence="6">The sequence shown here is derived from an EMBL/GenBank/DDBJ whole genome shotgun (WGS) entry which is preliminary data.</text>
</comment>
<accession>A0A0E9M427</accession>
<dbReference type="InterPro" id="IPR050153">
    <property type="entry name" value="Metal_Ion_Import_ABC"/>
</dbReference>
<evidence type="ECO:0000256" key="4">
    <source>
        <dbReference type="ARBA" id="ARBA00022840"/>
    </source>
</evidence>
<dbReference type="FunFam" id="3.40.50.300:FF:000134">
    <property type="entry name" value="Iron-enterobactin ABC transporter ATP-binding protein"/>
    <property type="match status" value="1"/>
</dbReference>
<gene>
    <name evidence="6" type="ORF">JCM15548_14338</name>
</gene>
<dbReference type="InterPro" id="IPR003593">
    <property type="entry name" value="AAA+_ATPase"/>
</dbReference>
<comment type="similarity">
    <text evidence="1">Belongs to the ABC transporter superfamily.</text>
</comment>
<dbReference type="RefSeq" id="WP_062128350.1">
    <property type="nucleotide sequence ID" value="NZ_BAZW01000070.1"/>
</dbReference>
<dbReference type="PROSITE" id="PS50893">
    <property type="entry name" value="ABC_TRANSPORTER_2"/>
    <property type="match status" value="1"/>
</dbReference>
<keyword evidence="7" id="KW-1185">Reference proteome</keyword>
<evidence type="ECO:0000259" key="5">
    <source>
        <dbReference type="PROSITE" id="PS50893"/>
    </source>
</evidence>
<dbReference type="Proteomes" id="UP000032900">
    <property type="component" value="Unassembled WGS sequence"/>
</dbReference>
<dbReference type="STRING" id="1236989.JCM15548_14338"/>
<feature type="domain" description="ABC transporter" evidence="5">
    <location>
        <begin position="3"/>
        <end position="236"/>
    </location>
</feature>
<dbReference type="PANTHER" id="PTHR42734">
    <property type="entry name" value="METAL TRANSPORT SYSTEM ATP-BINDING PROTEIN TM_0124-RELATED"/>
    <property type="match status" value="1"/>
</dbReference>
<evidence type="ECO:0000313" key="7">
    <source>
        <dbReference type="Proteomes" id="UP000032900"/>
    </source>
</evidence>
<evidence type="ECO:0000256" key="2">
    <source>
        <dbReference type="ARBA" id="ARBA00022448"/>
    </source>
</evidence>
<proteinExistence type="inferred from homology"/>
<protein>
    <submittedName>
        <fullName evidence="6">Iron(III) dicitrate transport ATP-binding protein</fullName>
    </submittedName>
</protein>
<dbReference type="GO" id="GO:0005524">
    <property type="term" value="F:ATP binding"/>
    <property type="evidence" value="ECO:0007669"/>
    <property type="project" value="UniProtKB-KW"/>
</dbReference>
<dbReference type="AlphaFoldDB" id="A0A0E9M427"/>
<reference evidence="6 7" key="1">
    <citation type="journal article" date="2015" name="Microbes Environ.">
        <title>Distribution and evolution of nitrogen fixation genes in the phylum bacteroidetes.</title>
        <authorList>
            <person name="Inoue J."/>
            <person name="Oshima K."/>
            <person name="Suda W."/>
            <person name="Sakamoto M."/>
            <person name="Iino T."/>
            <person name="Noda S."/>
            <person name="Hongoh Y."/>
            <person name="Hattori M."/>
            <person name="Ohkuma M."/>
        </authorList>
    </citation>
    <scope>NUCLEOTIDE SEQUENCE [LARGE SCALE GENOMIC DNA]</scope>
    <source>
        <strain evidence="6">JCM 15548</strain>
    </source>
</reference>
<dbReference type="InterPro" id="IPR027417">
    <property type="entry name" value="P-loop_NTPase"/>
</dbReference>
<dbReference type="SUPFAM" id="SSF52540">
    <property type="entry name" value="P-loop containing nucleoside triphosphate hydrolases"/>
    <property type="match status" value="1"/>
</dbReference>
<dbReference type="CDD" id="cd03214">
    <property type="entry name" value="ABC_Iron-Siderophores_B12_Hemin"/>
    <property type="match status" value="1"/>
</dbReference>
<keyword evidence="2" id="KW-0813">Transport</keyword>
<sequence>MRITFKNIHFAYHKKPVLKGLSGYIEPGGFYAVIGPNGCGKSTFIKCLNNLLHPQKGEILIHNTSIQKYKSQQLARTIGYVAQSSNMLFPLDVYSTVMLGRRPHVGWLPGVNDRKIVMQVIEKLGLQHKTLTYLNELSGGEQQRVHIARALAQQPAILMLDEPTSSLDLKYQMEVMKILKEVSQQGITVVASIHDLNLALRFATHFILMKEGRIIEQGEKDLVTEENVHRIYDTKMRKITENESFYFHPC</sequence>
<dbReference type="OrthoDB" id="9806726at2"/>
<evidence type="ECO:0000256" key="1">
    <source>
        <dbReference type="ARBA" id="ARBA00005417"/>
    </source>
</evidence>
<evidence type="ECO:0000256" key="3">
    <source>
        <dbReference type="ARBA" id="ARBA00022741"/>
    </source>
</evidence>
<organism evidence="6 7">
    <name type="scientific">Geofilum rubicundum JCM 15548</name>
    <dbReference type="NCBI Taxonomy" id="1236989"/>
    <lineage>
        <taxon>Bacteria</taxon>
        <taxon>Pseudomonadati</taxon>
        <taxon>Bacteroidota</taxon>
        <taxon>Bacteroidia</taxon>
        <taxon>Marinilabiliales</taxon>
        <taxon>Marinilabiliaceae</taxon>
        <taxon>Geofilum</taxon>
    </lineage>
</organism>
<dbReference type="GO" id="GO:0016887">
    <property type="term" value="F:ATP hydrolysis activity"/>
    <property type="evidence" value="ECO:0007669"/>
    <property type="project" value="InterPro"/>
</dbReference>
<dbReference type="EMBL" id="BAZW01000070">
    <property type="protein sequence ID" value="GAO31925.1"/>
    <property type="molecule type" value="Genomic_DNA"/>
</dbReference>
<evidence type="ECO:0000313" key="6">
    <source>
        <dbReference type="EMBL" id="GAO31925.1"/>
    </source>
</evidence>
<dbReference type="SMART" id="SM00382">
    <property type="entry name" value="AAA"/>
    <property type="match status" value="1"/>
</dbReference>